<dbReference type="AlphaFoldDB" id="A0A140IEI6"/>
<evidence type="ECO:0000313" key="2">
    <source>
        <dbReference type="EMBL" id="AMO36161.1"/>
    </source>
</evidence>
<dbReference type="STRING" id="1134435.AC731_003925"/>
<keyword evidence="1" id="KW-1133">Transmembrane helix</keyword>
<gene>
    <name evidence="2" type="ORF">AC731_003925</name>
</gene>
<dbReference type="InterPro" id="IPR012902">
    <property type="entry name" value="N_methyl_site"/>
</dbReference>
<dbReference type="KEGG" id="thu:AC731_003925"/>
<dbReference type="Proteomes" id="UP000036902">
    <property type="component" value="Chromosome"/>
</dbReference>
<dbReference type="Pfam" id="PF16074">
    <property type="entry name" value="PilW"/>
    <property type="match status" value="1"/>
</dbReference>
<proteinExistence type="predicted"/>
<dbReference type="PROSITE" id="PS00409">
    <property type="entry name" value="PROKAR_NTER_METHYL"/>
    <property type="match status" value="1"/>
</dbReference>
<protein>
    <recommendedName>
        <fullName evidence="4">Pilus assembly protein PilW</fullName>
    </recommendedName>
</protein>
<name>A0A140IEI6_9RHOO</name>
<dbReference type="Pfam" id="PF07963">
    <property type="entry name" value="N_methyl"/>
    <property type="match status" value="1"/>
</dbReference>
<keyword evidence="1" id="KW-0812">Transmembrane</keyword>
<dbReference type="InterPro" id="IPR032092">
    <property type="entry name" value="PilW"/>
</dbReference>
<evidence type="ECO:0000313" key="3">
    <source>
        <dbReference type="Proteomes" id="UP000036902"/>
    </source>
</evidence>
<dbReference type="RefSeq" id="WP_048709383.1">
    <property type="nucleotide sequence ID" value="NZ_CP014646.1"/>
</dbReference>
<evidence type="ECO:0008006" key="4">
    <source>
        <dbReference type="Google" id="ProtNLM"/>
    </source>
</evidence>
<evidence type="ECO:0000256" key="1">
    <source>
        <dbReference type="SAM" id="Phobius"/>
    </source>
</evidence>
<feature type="transmembrane region" description="Helical" evidence="1">
    <location>
        <begin position="12"/>
        <end position="38"/>
    </location>
</feature>
<dbReference type="EMBL" id="CP014646">
    <property type="protein sequence ID" value="AMO36161.1"/>
    <property type="molecule type" value="Genomic_DNA"/>
</dbReference>
<accession>A0A140IEI6</accession>
<reference evidence="3" key="1">
    <citation type="submission" date="2016-03" db="EMBL/GenBank/DDBJ databases">
        <authorList>
            <person name="Ma C."/>
            <person name="Zhou S."/>
            <person name="Yang G."/>
        </authorList>
    </citation>
    <scope>NUCLEOTIDE SEQUENCE [LARGE SCALE GENOMIC DNA]</scope>
    <source>
        <strain evidence="3">SgZ-1</strain>
    </source>
</reference>
<dbReference type="GO" id="GO:0043683">
    <property type="term" value="P:type IV pilus assembly"/>
    <property type="evidence" value="ECO:0007669"/>
    <property type="project" value="InterPro"/>
</dbReference>
<organism evidence="2 3">
    <name type="scientific">Thauera humireducens</name>
    <dbReference type="NCBI Taxonomy" id="1134435"/>
    <lineage>
        <taxon>Bacteria</taxon>
        <taxon>Pseudomonadati</taxon>
        <taxon>Pseudomonadota</taxon>
        <taxon>Betaproteobacteria</taxon>
        <taxon>Rhodocyclales</taxon>
        <taxon>Zoogloeaceae</taxon>
        <taxon>Thauera</taxon>
    </lineage>
</organism>
<keyword evidence="1" id="KW-0472">Membrane</keyword>
<sequence>MSGRSSAGLKRASGFTLVEIMVGMVVALLALLVIMQVFGSFEGQKRMTTGTADAQTNGALALQSVLRETQLAGFGISAFDRRVGPLECSTAQNASLALGVFSMAPVEVTDGGAAGSDTLTIRYGSSMSGGVATRITSVSGNQLSVDSNLGCRVGDTAVVSNGGDTCFVVSVDSLDAGTPPAVPPKINLENPVTPGVSLGSLPTVNAFVSCMGQYREVTFAVNGDRLERDGEEVASGIVNMQVQYGITATPADIQIAQWVDSNADWANLSDQGATDIDRRKRIKALRVAIVARNPTRDADVVSQACVQPADLADPAIGVCAWKNEAGSPAPAINLSDPADPNEWRHYRYRVFETIIPLRNVVWAREAM</sequence>
<keyword evidence="3" id="KW-1185">Reference proteome</keyword>